<dbReference type="VEuPathDB" id="FungiDB:LCOR_07714.1"/>
<dbReference type="SMART" id="SM00164">
    <property type="entry name" value="TBC"/>
    <property type="match status" value="1"/>
</dbReference>
<feature type="compositionally biased region" description="Low complexity" evidence="1">
    <location>
        <begin position="1"/>
        <end position="18"/>
    </location>
</feature>
<gene>
    <name evidence="3" type="ORF">LCOR_07714.1</name>
</gene>
<evidence type="ECO:0000259" key="2">
    <source>
        <dbReference type="PROSITE" id="PS50086"/>
    </source>
</evidence>
<dbReference type="PANTHER" id="PTHR47219:SF20">
    <property type="entry name" value="TBC1 DOMAIN FAMILY MEMBER 2B"/>
    <property type="match status" value="1"/>
</dbReference>
<dbReference type="GO" id="GO:0031267">
    <property type="term" value="F:small GTPase binding"/>
    <property type="evidence" value="ECO:0007669"/>
    <property type="project" value="TreeGrafter"/>
</dbReference>
<dbReference type="PROSITE" id="PS50086">
    <property type="entry name" value="TBC_RABGAP"/>
    <property type="match status" value="1"/>
</dbReference>
<feature type="compositionally biased region" description="Basic and acidic residues" evidence="1">
    <location>
        <begin position="63"/>
        <end position="76"/>
    </location>
</feature>
<dbReference type="InterPro" id="IPR050302">
    <property type="entry name" value="Rab_GAP_TBC_domain"/>
</dbReference>
<protein>
    <submittedName>
        <fullName evidence="3">Gtpase activating protein</fullName>
    </submittedName>
</protein>
<dbReference type="Pfam" id="PF00566">
    <property type="entry name" value="RabGAP-TBC"/>
    <property type="match status" value="1"/>
</dbReference>
<comment type="caution">
    <text evidence="3">The sequence shown here is derived from an EMBL/GenBank/DDBJ whole genome shotgun (WGS) entry which is preliminary data.</text>
</comment>
<name>A0A068S2U0_9FUNG</name>
<feature type="compositionally biased region" description="Basic and acidic residues" evidence="1">
    <location>
        <begin position="133"/>
        <end position="142"/>
    </location>
</feature>
<reference evidence="3" key="1">
    <citation type="submission" date="2013-08" db="EMBL/GenBank/DDBJ databases">
        <title>Gene expansion shapes genome architecture in the human pathogen Lichtheimia corymbifera: an evolutionary genomics analysis in the ancient terrestrial Mucorales (Mucoromycotina).</title>
        <authorList>
            <person name="Schwartze V.U."/>
            <person name="Winter S."/>
            <person name="Shelest E."/>
            <person name="Marcet-Houben M."/>
            <person name="Horn F."/>
            <person name="Wehner S."/>
            <person name="Hoffmann K."/>
            <person name="Riege K."/>
            <person name="Sammeth M."/>
            <person name="Nowrousian M."/>
            <person name="Valiante V."/>
            <person name="Linde J."/>
            <person name="Jacobsen I.D."/>
            <person name="Marz M."/>
            <person name="Brakhage A.A."/>
            <person name="Gabaldon T."/>
            <person name="Bocker S."/>
            <person name="Voigt K."/>
        </authorList>
    </citation>
    <scope>NUCLEOTIDE SEQUENCE [LARGE SCALE GENOMIC DNA]</scope>
    <source>
        <strain evidence="3">FSU 9682</strain>
    </source>
</reference>
<feature type="region of interest" description="Disordered" evidence="1">
    <location>
        <begin position="553"/>
        <end position="574"/>
    </location>
</feature>
<dbReference type="OrthoDB" id="294251at2759"/>
<dbReference type="STRING" id="1263082.A0A068S2U0"/>
<evidence type="ECO:0000313" key="3">
    <source>
        <dbReference type="EMBL" id="CDH56698.1"/>
    </source>
</evidence>
<dbReference type="Proteomes" id="UP000027586">
    <property type="component" value="Unassembled WGS sequence"/>
</dbReference>
<dbReference type="InterPro" id="IPR035969">
    <property type="entry name" value="Rab-GAP_TBC_sf"/>
</dbReference>
<feature type="domain" description="Rab-GAP TBC" evidence="2">
    <location>
        <begin position="266"/>
        <end position="482"/>
    </location>
</feature>
<proteinExistence type="predicted"/>
<dbReference type="AlphaFoldDB" id="A0A068S2U0"/>
<dbReference type="SUPFAM" id="SSF47923">
    <property type="entry name" value="Ypt/Rab-GAP domain of gyp1p"/>
    <property type="match status" value="2"/>
</dbReference>
<accession>A0A068S2U0</accession>
<evidence type="ECO:0000313" key="4">
    <source>
        <dbReference type="Proteomes" id="UP000027586"/>
    </source>
</evidence>
<dbReference type="FunFam" id="1.10.8.270:FF:000026">
    <property type="entry name" value="TBC (Tre-2/Bub2/Cdc16) domain family"/>
    <property type="match status" value="1"/>
</dbReference>
<evidence type="ECO:0000256" key="1">
    <source>
        <dbReference type="SAM" id="MobiDB-lite"/>
    </source>
</evidence>
<dbReference type="GO" id="GO:0005096">
    <property type="term" value="F:GTPase activator activity"/>
    <property type="evidence" value="ECO:0007669"/>
    <property type="project" value="TreeGrafter"/>
</dbReference>
<dbReference type="EMBL" id="CBTN010000039">
    <property type="protein sequence ID" value="CDH56698.1"/>
    <property type="molecule type" value="Genomic_DNA"/>
</dbReference>
<organism evidence="3 4">
    <name type="scientific">Lichtheimia corymbifera JMRC:FSU:9682</name>
    <dbReference type="NCBI Taxonomy" id="1263082"/>
    <lineage>
        <taxon>Eukaryota</taxon>
        <taxon>Fungi</taxon>
        <taxon>Fungi incertae sedis</taxon>
        <taxon>Mucoromycota</taxon>
        <taxon>Mucoromycotina</taxon>
        <taxon>Mucoromycetes</taxon>
        <taxon>Mucorales</taxon>
        <taxon>Lichtheimiaceae</taxon>
        <taxon>Lichtheimia</taxon>
    </lineage>
</organism>
<dbReference type="Gene3D" id="1.10.8.270">
    <property type="entry name" value="putative rabgap domain of human tbc1 domain family member 14 like domains"/>
    <property type="match status" value="1"/>
</dbReference>
<dbReference type="Gene3D" id="1.10.472.80">
    <property type="entry name" value="Ypt/Rab-GAP domain of gyp1p, domain 3"/>
    <property type="match status" value="1"/>
</dbReference>
<dbReference type="Gene3D" id="1.10.10.750">
    <property type="entry name" value="Ypt/Rab-GAP domain of gyp1p, domain 1"/>
    <property type="match status" value="1"/>
</dbReference>
<keyword evidence="4" id="KW-1185">Reference proteome</keyword>
<dbReference type="InterPro" id="IPR000195">
    <property type="entry name" value="Rab-GAP-TBC_dom"/>
</dbReference>
<feature type="compositionally biased region" description="Polar residues" evidence="1">
    <location>
        <begin position="78"/>
        <end position="90"/>
    </location>
</feature>
<feature type="region of interest" description="Disordered" evidence="1">
    <location>
        <begin position="1"/>
        <end position="152"/>
    </location>
</feature>
<dbReference type="PANTHER" id="PTHR47219">
    <property type="entry name" value="RAB GTPASE-ACTIVATING PROTEIN 1-LIKE"/>
    <property type="match status" value="1"/>
</dbReference>
<sequence length="599" mass="68921">MNPLTRSSTTIRSPSSTQSDRRGDKPARLRIRSSSFSIRRQRSDSHFNKPVGHNLSTSNQRRPSFESRTLVHEEHQPVQLSEEANSSLLTVSDGHNGGAASSVDSAGSDDEEEDDYRFNKELPQLVQSPSELENSKPLERQKSITSSFKGKLHLSSPMRAKSMFDGIRGFHHHHHHQQQHRNASSPVVNYNEMASPSSAQQYDTDRDPYGFVKGTQWVSMEEYDAFQRSYQPIAARRLAKWRQLLAEHNNHWPQPSSKFKRYIRKGIPSELRGQAWFYYSGGEAKQQANPNVYQQLVVKAENMGENNESLDVIERDLHRTFPDNIRFKSKGNGSTDDSRDDVPAIQSLRRVLLAFSVYSPTIGYCQSLNYIAGMLLLFMDEENAFWTFVALIEDILPPNIYDVTMEGANIDQTILMMLISERCPQIWNRISGNKSFWECEQGEGNGMPTTSLVTSHWFLTLFINILPTESVLRVWDCLFYEGQRALFRVALAIFKMNEQAILAVDDSLEVFQVIQNIPKRMLDCHKLLDYTYNKYASLTRISEQDLAKRRAMFRSRRDQRRKNSPSGRRKLHRGTVRGTIHKANKEARKLVERAKTVRR</sequence>